<dbReference type="PRINTS" id="PR00320">
    <property type="entry name" value="GPROTEINBRPT"/>
</dbReference>
<feature type="repeat" description="WD" evidence="3">
    <location>
        <begin position="224"/>
        <end position="265"/>
    </location>
</feature>
<dbReference type="CDD" id="cd00200">
    <property type="entry name" value="WD40"/>
    <property type="match status" value="1"/>
</dbReference>
<evidence type="ECO:0000313" key="6">
    <source>
        <dbReference type="Proteomes" id="UP000187203"/>
    </source>
</evidence>
<dbReference type="OrthoDB" id="674604at2759"/>
<dbReference type="InterPro" id="IPR020472">
    <property type="entry name" value="WD40_PAC1"/>
</dbReference>
<evidence type="ECO:0000313" key="5">
    <source>
        <dbReference type="EMBL" id="OMO92175.1"/>
    </source>
</evidence>
<sequence>MRNDGGGTMVMEQNSNLHKRPNLGSLFQQSEPSLFSINNKVGVVDEDSGSPNYRKSSASLASPRYSNSTTTSGEGSPYIMSPWNQPSPYNKSPWMGAASPLENDYGQNGLIGSIVREEGHVYSLAASGDLLYTGSESRNIRVWKNLKEFSGFKAKSGLVKAIIILGDKVFTGHQDGKIRVWKVSSTDPSIHKRFGSLPTLKDLIKSSVKPKNYVEVRRNRSVLRIKHFDAVSCLSLNEELGLLYSGSWDKTLKVWRLSNSKCLESIDAHDDAINSVVAGFDSLVFTGSADGTVKVWKRELQGKGTKHFLVQLLLKQENAVTALAVNQESAVLYCGSSDGLVNFWEREKHLSHGGVLRGHKMAVLCLATSGNLVFSGSADKSICVWRREEGGIHTCLSVLTGHTGPVKCVAVAEDHQTSTKTNRKWIVYSGSLDKSVKVWRVSEHAPDLKEIKHAYLNGFETIDETVMGKRP</sequence>
<dbReference type="PANTHER" id="PTHR22844">
    <property type="entry name" value="F-BOX AND WD40 DOMAIN PROTEIN"/>
    <property type="match status" value="1"/>
</dbReference>
<evidence type="ECO:0000256" key="4">
    <source>
        <dbReference type="SAM" id="MobiDB-lite"/>
    </source>
</evidence>
<gene>
    <name evidence="5" type="ORF">COLO4_17781</name>
</gene>
<accession>A0A1R3JBJ3</accession>
<feature type="region of interest" description="Disordered" evidence="4">
    <location>
        <begin position="45"/>
        <end position="79"/>
    </location>
</feature>
<name>A0A1R3JBJ3_9ROSI</name>
<dbReference type="FunFam" id="2.130.10.10:FF:000775">
    <property type="entry name" value="BnaA09g28200D protein"/>
    <property type="match status" value="1"/>
</dbReference>
<reference evidence="6" key="1">
    <citation type="submission" date="2013-09" db="EMBL/GenBank/DDBJ databases">
        <title>Corchorus olitorius genome sequencing.</title>
        <authorList>
            <person name="Alam M."/>
            <person name="Haque M.S."/>
            <person name="Islam M.S."/>
            <person name="Emdad E.M."/>
            <person name="Islam M.M."/>
            <person name="Ahmed B."/>
            <person name="Halim A."/>
            <person name="Hossen Q.M.M."/>
            <person name="Hossain M.Z."/>
            <person name="Ahmed R."/>
            <person name="Khan M.M."/>
            <person name="Islam R."/>
            <person name="Rashid M.M."/>
            <person name="Khan S.A."/>
            <person name="Rahman M.S."/>
            <person name="Alam M."/>
            <person name="Yahiya A.S."/>
            <person name="Khan M.S."/>
            <person name="Azam M.S."/>
            <person name="Haque T."/>
            <person name="Lashkar M.Z.H."/>
            <person name="Akhand A.I."/>
            <person name="Morshed G."/>
            <person name="Roy S."/>
            <person name="Uddin K.S."/>
            <person name="Rabeya T."/>
            <person name="Hossain A.S."/>
            <person name="Chowdhury A."/>
            <person name="Snigdha A.R."/>
            <person name="Mortoza M.S."/>
            <person name="Matin S.A."/>
            <person name="Hoque S.M.E."/>
            <person name="Islam M.K."/>
            <person name="Roy D.K."/>
            <person name="Haider R."/>
            <person name="Moosa M.M."/>
            <person name="Elias S.M."/>
            <person name="Hasan A.M."/>
            <person name="Jahan S."/>
            <person name="Shafiuddin M."/>
            <person name="Mahmood N."/>
            <person name="Shommy N.S."/>
        </authorList>
    </citation>
    <scope>NUCLEOTIDE SEQUENCE [LARGE SCALE GENOMIC DNA]</scope>
    <source>
        <strain evidence="6">cv. O-4</strain>
    </source>
</reference>
<dbReference type="EMBL" id="AWUE01016384">
    <property type="protein sequence ID" value="OMO92175.1"/>
    <property type="molecule type" value="Genomic_DNA"/>
</dbReference>
<keyword evidence="1 3" id="KW-0853">WD repeat</keyword>
<dbReference type="PROSITE" id="PS50294">
    <property type="entry name" value="WD_REPEATS_REGION"/>
    <property type="match status" value="2"/>
</dbReference>
<feature type="repeat" description="WD" evidence="3">
    <location>
        <begin position="266"/>
        <end position="297"/>
    </location>
</feature>
<dbReference type="PANTHER" id="PTHR22844:SF370">
    <property type="entry name" value="OS12G0594000 PROTEIN"/>
    <property type="match status" value="1"/>
</dbReference>
<dbReference type="PROSITE" id="PS50082">
    <property type="entry name" value="WD_REPEATS_2"/>
    <property type="match status" value="4"/>
</dbReference>
<dbReference type="SUPFAM" id="SSF50978">
    <property type="entry name" value="WD40 repeat-like"/>
    <property type="match status" value="1"/>
</dbReference>
<evidence type="ECO:0000256" key="1">
    <source>
        <dbReference type="ARBA" id="ARBA00022574"/>
    </source>
</evidence>
<dbReference type="Gene3D" id="2.130.10.10">
    <property type="entry name" value="YVTN repeat-like/Quinoprotein amine dehydrogenase"/>
    <property type="match status" value="2"/>
</dbReference>
<evidence type="ECO:0000256" key="2">
    <source>
        <dbReference type="ARBA" id="ARBA00022737"/>
    </source>
</evidence>
<feature type="repeat" description="WD" evidence="3">
    <location>
        <begin position="313"/>
        <end position="345"/>
    </location>
</feature>
<dbReference type="SMART" id="SM00320">
    <property type="entry name" value="WD40"/>
    <property type="match status" value="7"/>
</dbReference>
<comment type="caution">
    <text evidence="5">The sequence shown here is derived from an EMBL/GenBank/DDBJ whole genome shotgun (WGS) entry which is preliminary data.</text>
</comment>
<feature type="repeat" description="WD" evidence="3">
    <location>
        <begin position="356"/>
        <end position="385"/>
    </location>
</feature>
<keyword evidence="2" id="KW-0677">Repeat</keyword>
<protein>
    <submittedName>
        <fullName evidence="5">Uncharacterized protein</fullName>
    </submittedName>
</protein>
<dbReference type="InterPro" id="IPR036322">
    <property type="entry name" value="WD40_repeat_dom_sf"/>
</dbReference>
<proteinExistence type="predicted"/>
<organism evidence="5 6">
    <name type="scientific">Corchorus olitorius</name>
    <dbReference type="NCBI Taxonomy" id="93759"/>
    <lineage>
        <taxon>Eukaryota</taxon>
        <taxon>Viridiplantae</taxon>
        <taxon>Streptophyta</taxon>
        <taxon>Embryophyta</taxon>
        <taxon>Tracheophyta</taxon>
        <taxon>Spermatophyta</taxon>
        <taxon>Magnoliopsida</taxon>
        <taxon>eudicotyledons</taxon>
        <taxon>Gunneridae</taxon>
        <taxon>Pentapetalae</taxon>
        <taxon>rosids</taxon>
        <taxon>malvids</taxon>
        <taxon>Malvales</taxon>
        <taxon>Malvaceae</taxon>
        <taxon>Grewioideae</taxon>
        <taxon>Apeibeae</taxon>
        <taxon>Corchorus</taxon>
    </lineage>
</organism>
<keyword evidence="6" id="KW-1185">Reference proteome</keyword>
<feature type="compositionally biased region" description="Polar residues" evidence="4">
    <location>
        <begin position="49"/>
        <end position="74"/>
    </location>
</feature>
<dbReference type="InterPro" id="IPR001680">
    <property type="entry name" value="WD40_rpt"/>
</dbReference>
<dbReference type="AlphaFoldDB" id="A0A1R3JBJ3"/>
<dbReference type="Pfam" id="PF00400">
    <property type="entry name" value="WD40"/>
    <property type="match status" value="6"/>
</dbReference>
<dbReference type="Proteomes" id="UP000187203">
    <property type="component" value="Unassembled WGS sequence"/>
</dbReference>
<dbReference type="InterPro" id="IPR045182">
    <property type="entry name" value="JINGUBANG-like"/>
</dbReference>
<dbReference type="STRING" id="93759.A0A1R3JBJ3"/>
<dbReference type="InterPro" id="IPR015943">
    <property type="entry name" value="WD40/YVTN_repeat-like_dom_sf"/>
</dbReference>
<evidence type="ECO:0000256" key="3">
    <source>
        <dbReference type="PROSITE-ProRule" id="PRU00221"/>
    </source>
</evidence>